<name>A0A5T0SQA6_CAMCO</name>
<dbReference type="RefSeq" id="WP_002805485.1">
    <property type="nucleotide sequence ID" value="NZ_AANORL020000008.1"/>
</dbReference>
<protein>
    <submittedName>
        <fullName evidence="10">Acylneuraminate cytidylyltransferase family protein</fullName>
    </submittedName>
</protein>
<proteinExistence type="inferred from homology"/>
<accession>A0A5T0SQA6</accession>
<dbReference type="InterPro" id="IPR029044">
    <property type="entry name" value="Nucleotide-diphossugar_trans"/>
</dbReference>
<dbReference type="EMBL" id="AACEQH010000018">
    <property type="protein sequence ID" value="EAK2501314.1"/>
    <property type="molecule type" value="Genomic_DNA"/>
</dbReference>
<dbReference type="InterPro" id="IPR050793">
    <property type="entry name" value="CMP-NeuNAc_synthase"/>
</dbReference>
<dbReference type="EMBL" id="AACOOI010000028">
    <property type="protein sequence ID" value="EAL4753319.1"/>
    <property type="molecule type" value="Genomic_DNA"/>
</dbReference>
<dbReference type="AlphaFoldDB" id="A0A5T0SQA6"/>
<evidence type="ECO:0000256" key="1">
    <source>
        <dbReference type="ARBA" id="ARBA00010726"/>
    </source>
</evidence>
<dbReference type="InterPro" id="IPR003329">
    <property type="entry name" value="Cytidylyl_trans"/>
</dbReference>
<evidence type="ECO:0000313" key="2">
    <source>
        <dbReference type="EMBL" id="EAJ7597122.1"/>
    </source>
</evidence>
<evidence type="ECO:0000313" key="8">
    <source>
        <dbReference type="EMBL" id="EAL2684298.1"/>
    </source>
</evidence>
<evidence type="ECO:0000313" key="6">
    <source>
        <dbReference type="EMBL" id="EAK5620089.1"/>
    </source>
</evidence>
<dbReference type="EMBL" id="AACIKK010000027">
    <property type="protein sequence ID" value="EAK6987518.1"/>
    <property type="molecule type" value="Genomic_DNA"/>
</dbReference>
<dbReference type="PANTHER" id="PTHR21485:SF6">
    <property type="entry name" value="N-ACYLNEURAMINATE CYTIDYLYLTRANSFERASE-RELATED"/>
    <property type="match status" value="1"/>
</dbReference>
<dbReference type="Pfam" id="PF02348">
    <property type="entry name" value="CTP_transf_3"/>
    <property type="match status" value="1"/>
</dbReference>
<dbReference type="SUPFAM" id="SSF53448">
    <property type="entry name" value="Nucleotide-diphospho-sugar transferases"/>
    <property type="match status" value="1"/>
</dbReference>
<sequence length="224" mass="25794">MNISVLLPMKGHSERVKNKNMKDFNGFPLYHAIVRTLLKSSYVNKIFINTDSDIIASDAKKSFGDGIVIIKRPLEIQGDFVSMNDIIAYDLTQCDGEYFLQTHSTNPLLKTSTIDLAIKKFFDNLDLYDSLFSVTKVQTRFYDKNAKAINHNPQKLLRTQDLEPMYEENSNFYIFSKKSFELAGKKRIGLKPQIFSMNKLEAVDIDNPEDFILAELLYKNRSII</sequence>
<reference evidence="5" key="1">
    <citation type="submission" date="2018-05" db="EMBL/GenBank/DDBJ databases">
        <authorList>
            <consortium name="PulseNet: The National Subtyping Network for Foodborne Disease Surveillance"/>
            <person name="Tarr C.L."/>
            <person name="Trees E."/>
            <person name="Katz L.S."/>
            <person name="Carleton-Romer H.A."/>
            <person name="Stroika S."/>
            <person name="Kucerova Z."/>
            <person name="Roache K.F."/>
            <person name="Sabol A.L."/>
            <person name="Besser J."/>
            <person name="Gerner-Smidt P."/>
        </authorList>
    </citation>
    <scope>NUCLEOTIDE SEQUENCE</scope>
    <source>
        <strain evidence="5">PNUSAC001416</strain>
    </source>
</reference>
<keyword evidence="10" id="KW-0548">Nucleotidyltransferase</keyword>
<gene>
    <name evidence="2" type="ORF">A7M21_08000</name>
    <name evidence="8" type="ORF">AZ785_08510</name>
    <name evidence="3" type="ORF">BB944_01780</name>
    <name evidence="4" type="ORF">BWN18_08705</name>
    <name evidence="5" type="ORF">BZ257_08470</name>
    <name evidence="6" type="ORF">C5K60_07670</name>
    <name evidence="9" type="ORF">DO886_08430</name>
    <name evidence="11" type="ORF">F2M20_08395</name>
    <name evidence="7" type="ORF">FBI24_08555</name>
    <name evidence="10" type="ORF">FKJ23_06170</name>
    <name evidence="12" type="ORF">GC734_08400</name>
</gene>
<dbReference type="Gene3D" id="3.90.550.10">
    <property type="entry name" value="Spore Coat Polysaccharide Biosynthesis Protein SpsA, Chain A"/>
    <property type="match status" value="1"/>
</dbReference>
<dbReference type="EMBL" id="AACBRT010000018">
    <property type="protein sequence ID" value="EAK0055951.1"/>
    <property type="molecule type" value="Genomic_DNA"/>
</dbReference>
<evidence type="ECO:0000313" key="7">
    <source>
        <dbReference type="EMBL" id="EAK6987518.1"/>
    </source>
</evidence>
<dbReference type="PANTHER" id="PTHR21485">
    <property type="entry name" value="HAD SUPERFAMILY MEMBERS CMAS AND KDSC"/>
    <property type="match status" value="1"/>
</dbReference>
<evidence type="ECO:0000313" key="4">
    <source>
        <dbReference type="EMBL" id="EAK0055951.1"/>
    </source>
</evidence>
<dbReference type="EMBL" id="AAMHEF010000024">
    <property type="protein sequence ID" value="EDH3168924.1"/>
    <property type="molecule type" value="Genomic_DNA"/>
</dbReference>
<dbReference type="EMBL" id="AACAMH010000061">
    <property type="protein sequence ID" value="EAJ7597122.1"/>
    <property type="molecule type" value="Genomic_DNA"/>
</dbReference>
<dbReference type="EMBL" id="AACHGX010000011">
    <property type="protein sequence ID" value="EAK5620089.1"/>
    <property type="molecule type" value="Genomic_DNA"/>
</dbReference>
<evidence type="ECO:0000313" key="12">
    <source>
        <dbReference type="EMBL" id="EDH3168924.1"/>
    </source>
</evidence>
<comment type="caution">
    <text evidence="10">The sequence shown here is derived from an EMBL/GenBank/DDBJ whole genome shotgun (WGS) entry which is preliminary data.</text>
</comment>
<dbReference type="CDD" id="cd02513">
    <property type="entry name" value="CMP-NeuAc_Synthase"/>
    <property type="match status" value="1"/>
</dbReference>
<dbReference type="EMBL" id="AAJEOU010000007">
    <property type="protein sequence ID" value="ECL0293444.1"/>
    <property type="molecule type" value="Genomic_DNA"/>
</dbReference>
<evidence type="ECO:0000313" key="5">
    <source>
        <dbReference type="EMBL" id="EAK2501314.1"/>
    </source>
</evidence>
<dbReference type="EMBL" id="AACAQG010000004">
    <property type="protein sequence ID" value="EAJ7778724.1"/>
    <property type="molecule type" value="Genomic_DNA"/>
</dbReference>
<evidence type="ECO:0000313" key="11">
    <source>
        <dbReference type="EMBL" id="ECR9557734.1"/>
    </source>
</evidence>
<dbReference type="EMBL" id="AACMUQ010000019">
    <property type="protein sequence ID" value="EAL2684298.1"/>
    <property type="molecule type" value="Genomic_DNA"/>
</dbReference>
<keyword evidence="10" id="KW-0808">Transferase</keyword>
<dbReference type="EMBL" id="AAKHYB010000048">
    <property type="protein sequence ID" value="ECR9557734.1"/>
    <property type="molecule type" value="Genomic_DNA"/>
</dbReference>
<dbReference type="KEGG" id="ccoo:ATE51_00712"/>
<evidence type="ECO:0000313" key="3">
    <source>
        <dbReference type="EMBL" id="EAJ7778724.1"/>
    </source>
</evidence>
<dbReference type="GO" id="GO:0008781">
    <property type="term" value="F:N-acylneuraminate cytidylyltransferase activity"/>
    <property type="evidence" value="ECO:0007669"/>
    <property type="project" value="TreeGrafter"/>
</dbReference>
<organism evidence="10">
    <name type="scientific">Campylobacter coli</name>
    <dbReference type="NCBI Taxonomy" id="195"/>
    <lineage>
        <taxon>Bacteria</taxon>
        <taxon>Pseudomonadati</taxon>
        <taxon>Campylobacterota</taxon>
        <taxon>Epsilonproteobacteria</taxon>
        <taxon>Campylobacterales</taxon>
        <taxon>Campylobacteraceae</taxon>
        <taxon>Campylobacter</taxon>
    </lineage>
</organism>
<reference evidence="10" key="2">
    <citation type="submission" date="2019-06" db="EMBL/GenBank/DDBJ databases">
        <authorList>
            <consortium name="NARMS: The National Antimicrobial Resistance Monitoring System"/>
        </authorList>
    </citation>
    <scope>NUCLEOTIDE SEQUENCE</scope>
    <source>
        <strain evidence="6">FSIS11807354</strain>
        <strain evidence="9">FSIS11810584</strain>
        <strain evidence="7">FSIS11920201</strain>
        <strain evidence="10">FSIS11921937</strain>
        <strain evidence="11">FSIS11924487</strain>
        <strain evidence="12">FSIS11925448</strain>
        <strain evidence="8">FSIS1605861</strain>
        <strain evidence="2">FSIS1606351</strain>
        <strain evidence="3">FSIS1607015</strain>
        <strain evidence="4">FSIS1609793</strain>
    </source>
</reference>
<comment type="similarity">
    <text evidence="1">Belongs to the CMP-NeuNAc synthase family.</text>
</comment>
<evidence type="ECO:0000313" key="10">
    <source>
        <dbReference type="EMBL" id="ECL0293444.1"/>
    </source>
</evidence>
<evidence type="ECO:0000313" key="9">
    <source>
        <dbReference type="EMBL" id="EAL4753319.1"/>
    </source>
</evidence>